<proteinExistence type="predicted"/>
<evidence type="ECO:0000313" key="4">
    <source>
        <dbReference type="WormBase" id="SRAE_X000243700"/>
    </source>
</evidence>
<dbReference type="CTD" id="36385517"/>
<keyword evidence="2" id="KW-1185">Reference proteome</keyword>
<accession>A0A090KZU0</accession>
<protein>
    <submittedName>
        <fullName evidence="3">Galectin</fullName>
    </submittedName>
</protein>
<dbReference type="Proteomes" id="UP000035682">
    <property type="component" value="Unplaced"/>
</dbReference>
<reference evidence="2" key="2">
    <citation type="submission" date="2014-09" db="EMBL/GenBank/DDBJ databases">
        <authorList>
            <person name="Martin A.A."/>
        </authorList>
    </citation>
    <scope>NUCLEOTIDE SEQUENCE</scope>
    <source>
        <strain evidence="2">ED321</strain>
    </source>
</reference>
<dbReference type="AlphaFoldDB" id="A0A090KZU0"/>
<evidence type="ECO:0000313" key="3">
    <source>
        <dbReference type="WBParaSite" id="SRAE_X000243700.1"/>
    </source>
</evidence>
<dbReference type="WBParaSite" id="SRAE_X000243700.1">
    <property type="protein sequence ID" value="SRAE_X000243700.1"/>
    <property type="gene ID" value="WBGene00268023"/>
</dbReference>
<reference evidence="1" key="1">
    <citation type="submission" date="2014-09" db="EMBL/GenBank/DDBJ databases">
        <authorList>
            <person name="Aslett A.Martin."/>
        </authorList>
    </citation>
    <scope>NUCLEOTIDE SEQUENCE</scope>
    <source>
        <strain evidence="1">ED321 Heterogonic</strain>
    </source>
</reference>
<organism evidence="1">
    <name type="scientific">Strongyloides ratti</name>
    <name type="common">Parasitic roundworm</name>
    <dbReference type="NCBI Taxonomy" id="34506"/>
    <lineage>
        <taxon>Eukaryota</taxon>
        <taxon>Metazoa</taxon>
        <taxon>Ecdysozoa</taxon>
        <taxon>Nematoda</taxon>
        <taxon>Chromadorea</taxon>
        <taxon>Rhabditida</taxon>
        <taxon>Tylenchina</taxon>
        <taxon>Panagrolaimomorpha</taxon>
        <taxon>Strongyloidoidea</taxon>
        <taxon>Strongyloididae</taxon>
        <taxon>Strongyloides</taxon>
    </lineage>
</organism>
<reference evidence="3" key="3">
    <citation type="submission" date="2020-12" db="UniProtKB">
        <authorList>
            <consortium name="WormBaseParasite"/>
        </authorList>
    </citation>
    <scope>IDENTIFICATION</scope>
</reference>
<dbReference type="EMBL" id="LN609400">
    <property type="protein sequence ID" value="CEF60704.1"/>
    <property type="molecule type" value="Genomic_DNA"/>
</dbReference>
<dbReference type="WormBase" id="SRAE_X000243700">
    <property type="protein sequence ID" value="SRP06048"/>
    <property type="gene ID" value="WBGene00268023"/>
</dbReference>
<sequence length="142" mass="16968">MSKVHNFDEKPDNICLFYIKVKSCYDLNQDFDISFECQQETVLKLLLNFTNENFCYVSAYPEKYLSWKNNKFLLNWNENFLIIEIQNFRGSFECRINKIPIFNIFIRSYQNIKGVKINGNVKIKEAFLVNKDITHPYNAIKI</sequence>
<evidence type="ECO:0000313" key="2">
    <source>
        <dbReference type="Proteomes" id="UP000035682"/>
    </source>
</evidence>
<dbReference type="RefSeq" id="XP_024499913.1">
    <property type="nucleotide sequence ID" value="XM_024645651.1"/>
</dbReference>
<name>A0A090KZU0_STRRB</name>
<gene>
    <name evidence="1 3 4" type="ORF">SRAE_X000243700</name>
</gene>
<evidence type="ECO:0000313" key="1">
    <source>
        <dbReference type="EMBL" id="CEF60704.1"/>
    </source>
</evidence>
<dbReference type="GeneID" id="36385517"/>